<feature type="signal peptide" evidence="1">
    <location>
        <begin position="1"/>
        <end position="23"/>
    </location>
</feature>
<dbReference type="HOGENOM" id="CLU_2012176_0_0_5"/>
<sequence>MTTLRLALIAAALATAVAAPASADPKLGLGLTLTFGPNQTLNTGASLRLFSDNEDDSVVGAVGVDYMFMTNSLRASVGPAYVKDDLFFDLNVGYDFGLQNVSFGAGIGALSTQSEQPAVVHYQ</sequence>
<protein>
    <submittedName>
        <fullName evidence="2">Uncharacterized protein</fullName>
    </submittedName>
</protein>
<keyword evidence="1" id="KW-0732">Signal</keyword>
<dbReference type="PATRIC" id="fig|759362.5.peg.436"/>
<dbReference type="AlphaFoldDB" id="F9YA81"/>
<keyword evidence="3" id="KW-1185">Reference proteome</keyword>
<evidence type="ECO:0000313" key="2">
    <source>
        <dbReference type="EMBL" id="AEM40254.1"/>
    </source>
</evidence>
<dbReference type="EMBL" id="CP002018">
    <property type="protein sequence ID" value="AEM40254.1"/>
    <property type="molecule type" value="Genomic_DNA"/>
</dbReference>
<evidence type="ECO:0000313" key="3">
    <source>
        <dbReference type="Proteomes" id="UP000000692"/>
    </source>
</evidence>
<name>F9YA81_KETVW</name>
<gene>
    <name evidence="2" type="ordered locus">KVU_0415</name>
</gene>
<feature type="chain" id="PRO_5003391936" evidence="1">
    <location>
        <begin position="24"/>
        <end position="123"/>
    </location>
</feature>
<dbReference type="RefSeq" id="WP_013383686.1">
    <property type="nucleotide sequence ID" value="NC_017384.1"/>
</dbReference>
<proteinExistence type="predicted"/>
<dbReference type="KEGG" id="kvl:KVU_0415"/>
<dbReference type="Proteomes" id="UP000000692">
    <property type="component" value="Chromosome"/>
</dbReference>
<organism evidence="2 3">
    <name type="scientific">Ketogulonicigenium vulgare (strain WSH-001)</name>
    <dbReference type="NCBI Taxonomy" id="759362"/>
    <lineage>
        <taxon>Bacteria</taxon>
        <taxon>Pseudomonadati</taxon>
        <taxon>Pseudomonadota</taxon>
        <taxon>Alphaproteobacteria</taxon>
        <taxon>Rhodobacterales</taxon>
        <taxon>Roseobacteraceae</taxon>
        <taxon>Ketogulonicigenium</taxon>
    </lineage>
</organism>
<reference evidence="2 3" key="1">
    <citation type="journal article" date="2011" name="J. Bacteriol.">
        <title>Complete genome sequence of the industrial strain Ketogulonicigenium vulgare WSH-001.</title>
        <authorList>
            <person name="Liu L."/>
            <person name="Li Y."/>
            <person name="Zhang J."/>
            <person name="Zhou Z."/>
            <person name="Liu J."/>
            <person name="Li X."/>
            <person name="Zhou J."/>
            <person name="Du G."/>
            <person name="Wang L."/>
            <person name="Chen J."/>
        </authorList>
    </citation>
    <scope>NUCLEOTIDE SEQUENCE [LARGE SCALE GENOMIC DNA]</scope>
    <source>
        <strain evidence="2 3">WSH-001</strain>
    </source>
</reference>
<evidence type="ECO:0000256" key="1">
    <source>
        <dbReference type="SAM" id="SignalP"/>
    </source>
</evidence>
<dbReference type="eggNOG" id="ENOG50330CM">
    <property type="taxonomic scope" value="Bacteria"/>
</dbReference>
<accession>F9YA81</accession>